<dbReference type="InterPro" id="IPR025558">
    <property type="entry name" value="DUF4283"/>
</dbReference>
<proteinExistence type="predicted"/>
<evidence type="ECO:0000259" key="1">
    <source>
        <dbReference type="Pfam" id="PF14111"/>
    </source>
</evidence>
<dbReference type="EMBL" id="OX459121">
    <property type="protein sequence ID" value="CAI9102728.1"/>
    <property type="molecule type" value="Genomic_DNA"/>
</dbReference>
<dbReference type="Pfam" id="PF14111">
    <property type="entry name" value="DUF4283"/>
    <property type="match status" value="1"/>
</dbReference>
<dbReference type="AlphaFoldDB" id="A0AAV1D573"/>
<evidence type="ECO:0000313" key="3">
    <source>
        <dbReference type="Proteomes" id="UP001161247"/>
    </source>
</evidence>
<organism evidence="2 3">
    <name type="scientific">Oldenlandia corymbosa var. corymbosa</name>
    <dbReference type="NCBI Taxonomy" id="529605"/>
    <lineage>
        <taxon>Eukaryota</taxon>
        <taxon>Viridiplantae</taxon>
        <taxon>Streptophyta</taxon>
        <taxon>Embryophyta</taxon>
        <taxon>Tracheophyta</taxon>
        <taxon>Spermatophyta</taxon>
        <taxon>Magnoliopsida</taxon>
        <taxon>eudicotyledons</taxon>
        <taxon>Gunneridae</taxon>
        <taxon>Pentapetalae</taxon>
        <taxon>asterids</taxon>
        <taxon>lamiids</taxon>
        <taxon>Gentianales</taxon>
        <taxon>Rubiaceae</taxon>
        <taxon>Rubioideae</taxon>
        <taxon>Spermacoceae</taxon>
        <taxon>Hedyotis-Oldenlandia complex</taxon>
        <taxon>Oldenlandia</taxon>
    </lineage>
</organism>
<dbReference type="Proteomes" id="UP001161247">
    <property type="component" value="Chromosome 4"/>
</dbReference>
<sequence length="468" mass="52715">MAGVPHPNATVAISTRPSRTFATFFAKALATYPPQDISNPPINPKKVSFFNGTPELEYDDEEFEELIAPHKVNLVGKFSYGRPKIDVLREEFKKIGFKGSYLLGLMNPRHVLIRFELEEDYQRCWITSLWTICGYQMRILKWQPGFKFEEDPPIVPIWVSLHELPFEWTHPRVLFSIASAVGKPLQVDTPTLNLTRPSVAHFCAEVDLTKKLPKSIRIGKKGKKYEQYYTYEYVPSYCSACCKIGHRDVDCRKKKVNWGLKKGERKTDLEVEIISEDPFIVKAPHDSGSKMVDDNVLAVTEAQVDGDSRLRSNAQGDFVSLRESTQLASPEARVADALRLDTDTQGEVGSLAQTTQLVVLSDDVLNDCSEMNKTAPVMQANKFVILQSCDDNRDAIADIVQENADEDSDDVENVFMKVIPANQLVLMENVDTKNVANDGQDPKRFYPDDSFVADLLVSDDGDDAYEES</sequence>
<dbReference type="PANTHER" id="PTHR31286:SF180">
    <property type="entry name" value="OS10G0362600 PROTEIN"/>
    <property type="match status" value="1"/>
</dbReference>
<name>A0AAV1D573_OLDCO</name>
<feature type="domain" description="DUF4283" evidence="1">
    <location>
        <begin position="70"/>
        <end position="150"/>
    </location>
</feature>
<dbReference type="PANTHER" id="PTHR31286">
    <property type="entry name" value="GLYCINE-RICH CELL WALL STRUCTURAL PROTEIN 1.8-LIKE"/>
    <property type="match status" value="1"/>
</dbReference>
<keyword evidence="3" id="KW-1185">Reference proteome</keyword>
<gene>
    <name evidence="2" type="ORF">OLC1_LOCUS12030</name>
</gene>
<dbReference type="InterPro" id="IPR040256">
    <property type="entry name" value="At4g02000-like"/>
</dbReference>
<evidence type="ECO:0000313" key="2">
    <source>
        <dbReference type="EMBL" id="CAI9102728.1"/>
    </source>
</evidence>
<accession>A0AAV1D573</accession>
<protein>
    <submittedName>
        <fullName evidence="2">OLC1v1001046C1</fullName>
    </submittedName>
</protein>
<reference evidence="2" key="1">
    <citation type="submission" date="2023-03" db="EMBL/GenBank/DDBJ databases">
        <authorList>
            <person name="Julca I."/>
        </authorList>
    </citation>
    <scope>NUCLEOTIDE SEQUENCE</scope>
</reference>